<dbReference type="PROSITE" id="PS00972">
    <property type="entry name" value="USP_1"/>
    <property type="match status" value="1"/>
</dbReference>
<dbReference type="GO" id="GO:0004843">
    <property type="term" value="F:cysteine-type deubiquitinase activity"/>
    <property type="evidence" value="ECO:0007669"/>
    <property type="project" value="UniProtKB-UniRule"/>
</dbReference>
<evidence type="ECO:0000256" key="3">
    <source>
        <dbReference type="SAM" id="MobiDB-lite"/>
    </source>
</evidence>
<dbReference type="EMBL" id="JBJXBP010000003">
    <property type="protein sequence ID" value="KAL3839399.1"/>
    <property type="molecule type" value="Genomic_DNA"/>
</dbReference>
<comment type="caution">
    <text evidence="5">The sequence shown here is derived from an EMBL/GenBank/DDBJ whole genome shotgun (WGS) entry which is preliminary data.</text>
</comment>
<dbReference type="AlphaFoldDB" id="A0ABD3TQJ6"/>
<comment type="similarity">
    <text evidence="1 2">Belongs to the peptidase C19 family.</text>
</comment>
<name>A0ABD3TQJ6_9LAMI</name>
<comment type="function">
    <text evidence="2">Recognizes and hydrolyzes the peptide bond at the C-terminal Gly of ubiquitin. Involved in the processing of poly-ubiquitin precursors as well as that of ubiquitinated proteins.</text>
</comment>
<dbReference type="InterPro" id="IPR001394">
    <property type="entry name" value="Peptidase_C19_UCH"/>
</dbReference>
<accession>A0ABD3TQJ6</accession>
<evidence type="ECO:0000256" key="1">
    <source>
        <dbReference type="ARBA" id="ARBA00009085"/>
    </source>
</evidence>
<dbReference type="PROSITE" id="PS50235">
    <property type="entry name" value="USP_3"/>
    <property type="match status" value="1"/>
</dbReference>
<dbReference type="InterPro" id="IPR018200">
    <property type="entry name" value="USP_CS"/>
</dbReference>
<dbReference type="GO" id="GO:0006508">
    <property type="term" value="P:proteolysis"/>
    <property type="evidence" value="ECO:0007669"/>
    <property type="project" value="UniProtKB-KW"/>
</dbReference>
<proteinExistence type="inferred from homology"/>
<dbReference type="EC" id="3.4.19.12" evidence="2"/>
<dbReference type="Gene3D" id="3.90.70.10">
    <property type="entry name" value="Cysteine proteinases"/>
    <property type="match status" value="2"/>
</dbReference>
<sequence>MNRNLKRHPIIARTINKFAHALSFHHLFYDFAPLLRRLLSKSLRFMDSLFFSYDDNNYDDNDVVSFDHSFSDPGESLFLVSYRWWKEAVCGGRISGVDIDSGVLYSTNVQLNESRGEWDMDIGGFGESEILLGMRREGGAGTSGQEEDEEEEEDEDRVSSQGDFSLVSEWMFLTALKWHYDRTGVGNLLNEGDSAHDLFSLQIRLLYAWESNLLIIKISQKDNEIGAFNRAYSIFCTKSRMLQIWDFSGQTNHLFVNDRKMDSDQSNEILLQLQIYGLSCAVKDKEMRKDDMLVEQSRIDGPSSSASLLMNGCQDKVNLFSGVQPSFSVGRGYYGTYALGLTGLYNLGNTCFMNSAIQCLVHTPKLVNYFLGNFRKDLNFENPLGMNGKLAVAFGDLLRKLWAAGETPVAPRLFKSIISSFAPQFSGYNQHDSQEFLAFLLDGLHEDLNRVKSKPYIQAKDEEGRPDEEVADEYWENHLSRNDSIIVDLCQGQYRSTLVCPVCRKLSVTFDPFMYLSLPLPSTTLRKMTLTVLSIYGTTLPHPVTITVPNNGSFKDLVEALGKACSLRDDETLIIAEIYHNSIFRILEDSDDLIELIRDDDRLVAYRLPKDVNESPLVAFEHQQEDKSYFHSFQKFGIPLVARMFDLSKESEIHKEFLKLINPFLLPCEEFLNDDDASQKIDHDNEQMEDIVLNGVANTDDKSAFNLDAHNDFEFHLCEPSSPKKPTKLVVTWPEKMIQDCDTSILNLLPEVCNPALAPKWAQESISLYKCVDAFLKEEPLGPEDMWYCPNCKEHRQASKKLDLWRLPEILVIHLKRFSYSRFFKNKLETFVDFPIDNFDLSNYVIHKNNKVSHRYMLYAVSNHYGGMGGGHYTAFAKHGLDRWYEFDDSHVFPVTEDQIKTRAAYVLFYKRI</sequence>
<dbReference type="Pfam" id="PF25242">
    <property type="entry name" value="Ubiquitin_UBP8"/>
    <property type="match status" value="1"/>
</dbReference>
<dbReference type="SUPFAM" id="SSF54001">
    <property type="entry name" value="Cysteine proteinases"/>
    <property type="match status" value="1"/>
</dbReference>
<feature type="domain" description="USP" evidence="4">
    <location>
        <begin position="342"/>
        <end position="913"/>
    </location>
</feature>
<dbReference type="Pfam" id="PF00443">
    <property type="entry name" value="UCH"/>
    <property type="match status" value="1"/>
</dbReference>
<dbReference type="InterPro" id="IPR038765">
    <property type="entry name" value="Papain-like_cys_pep_sf"/>
</dbReference>
<dbReference type="PANTHER" id="PTHR21646:SF75">
    <property type="entry name" value="UBIQUITIN CARBOXYL-TERMINAL HYDROLASE"/>
    <property type="match status" value="1"/>
</dbReference>
<keyword evidence="6" id="KW-1185">Reference proteome</keyword>
<protein>
    <recommendedName>
        <fullName evidence="2">Ubiquitin carboxyl-terminal hydrolase</fullName>
        <ecNumber evidence="2">3.4.19.12</ecNumber>
    </recommendedName>
</protein>
<dbReference type="InterPro" id="IPR028889">
    <property type="entry name" value="USP"/>
</dbReference>
<dbReference type="InterPro" id="IPR057372">
    <property type="entry name" value="Ubiquitin_UBP8/5"/>
</dbReference>
<evidence type="ECO:0000313" key="5">
    <source>
        <dbReference type="EMBL" id="KAL3839399.1"/>
    </source>
</evidence>
<keyword evidence="2" id="KW-0645">Protease</keyword>
<organism evidence="5 6">
    <name type="scientific">Penstemon smallii</name>
    <dbReference type="NCBI Taxonomy" id="265156"/>
    <lineage>
        <taxon>Eukaryota</taxon>
        <taxon>Viridiplantae</taxon>
        <taxon>Streptophyta</taxon>
        <taxon>Embryophyta</taxon>
        <taxon>Tracheophyta</taxon>
        <taxon>Spermatophyta</taxon>
        <taxon>Magnoliopsida</taxon>
        <taxon>eudicotyledons</taxon>
        <taxon>Gunneridae</taxon>
        <taxon>Pentapetalae</taxon>
        <taxon>asterids</taxon>
        <taxon>lamiids</taxon>
        <taxon>Lamiales</taxon>
        <taxon>Plantaginaceae</taxon>
        <taxon>Cheloneae</taxon>
        <taxon>Penstemon</taxon>
    </lineage>
</organism>
<reference evidence="5 6" key="1">
    <citation type="submission" date="2024-12" db="EMBL/GenBank/DDBJ databases">
        <title>The unique morphological basis and parallel evolutionary history of personate flowers in Penstemon.</title>
        <authorList>
            <person name="Depatie T.H."/>
            <person name="Wessinger C.A."/>
        </authorList>
    </citation>
    <scope>NUCLEOTIDE SEQUENCE [LARGE SCALE GENOMIC DNA]</scope>
    <source>
        <strain evidence="5">WTNN_2</strain>
        <tissue evidence="5">Leaf</tissue>
    </source>
</reference>
<evidence type="ECO:0000313" key="6">
    <source>
        <dbReference type="Proteomes" id="UP001634393"/>
    </source>
</evidence>
<gene>
    <name evidence="5" type="ORF">ACJIZ3_023990</name>
</gene>
<feature type="region of interest" description="Disordered" evidence="3">
    <location>
        <begin position="137"/>
        <end position="161"/>
    </location>
</feature>
<comment type="catalytic activity">
    <reaction evidence="2">
        <text>Thiol-dependent hydrolysis of ester, thioester, amide, peptide and isopeptide bonds formed by the C-terminal Gly of ubiquitin (a 76-residue protein attached to proteins as an intracellular targeting signal).</text>
        <dbReference type="EC" id="3.4.19.12"/>
    </reaction>
</comment>
<dbReference type="InterPro" id="IPR050185">
    <property type="entry name" value="Ub_carboxyl-term_hydrolase"/>
</dbReference>
<evidence type="ECO:0000259" key="4">
    <source>
        <dbReference type="PROSITE" id="PS50235"/>
    </source>
</evidence>
<keyword evidence="2" id="KW-0833">Ubl conjugation pathway</keyword>
<dbReference type="PROSITE" id="PS00973">
    <property type="entry name" value="USP_2"/>
    <property type="match status" value="1"/>
</dbReference>
<dbReference type="CDD" id="cd02674">
    <property type="entry name" value="Peptidase_C19R"/>
    <property type="match status" value="1"/>
</dbReference>
<dbReference type="PANTHER" id="PTHR21646">
    <property type="entry name" value="UBIQUITIN CARBOXYL-TERMINAL HYDROLASE"/>
    <property type="match status" value="1"/>
</dbReference>
<dbReference type="Proteomes" id="UP001634393">
    <property type="component" value="Unassembled WGS sequence"/>
</dbReference>
<keyword evidence="2" id="KW-0378">Hydrolase</keyword>
<keyword evidence="2" id="KW-0788">Thiol protease</keyword>
<evidence type="ECO:0000256" key="2">
    <source>
        <dbReference type="RuleBase" id="RU366025"/>
    </source>
</evidence>
<feature type="compositionally biased region" description="Acidic residues" evidence="3">
    <location>
        <begin position="145"/>
        <end position="156"/>
    </location>
</feature>